<evidence type="ECO:0000313" key="7">
    <source>
        <dbReference type="Proteomes" id="UP000054270"/>
    </source>
</evidence>
<dbReference type="InterPro" id="IPR036188">
    <property type="entry name" value="FAD/NAD-bd_sf"/>
</dbReference>
<keyword evidence="4" id="KW-1133">Transmembrane helix</keyword>
<reference evidence="7" key="1">
    <citation type="submission" date="2014-04" db="EMBL/GenBank/DDBJ databases">
        <title>Evolutionary Origins and Diversification of the Mycorrhizal Mutualists.</title>
        <authorList>
            <consortium name="DOE Joint Genome Institute"/>
            <consortium name="Mycorrhizal Genomics Consortium"/>
            <person name="Kohler A."/>
            <person name="Kuo A."/>
            <person name="Nagy L.G."/>
            <person name="Floudas D."/>
            <person name="Copeland A."/>
            <person name="Barry K.W."/>
            <person name="Cichocki N."/>
            <person name="Veneault-Fourrey C."/>
            <person name="LaButti K."/>
            <person name="Lindquist E.A."/>
            <person name="Lipzen A."/>
            <person name="Lundell T."/>
            <person name="Morin E."/>
            <person name="Murat C."/>
            <person name="Riley R."/>
            <person name="Ohm R."/>
            <person name="Sun H."/>
            <person name="Tunlid A."/>
            <person name="Henrissat B."/>
            <person name="Grigoriev I.V."/>
            <person name="Hibbett D.S."/>
            <person name="Martin F."/>
        </authorList>
    </citation>
    <scope>NUCLEOTIDE SEQUENCE [LARGE SCALE GENOMIC DNA]</scope>
    <source>
        <strain evidence="7">FD-334 SS-4</strain>
    </source>
</reference>
<dbReference type="AlphaFoldDB" id="A0A0D2NGW0"/>
<dbReference type="GO" id="GO:0071949">
    <property type="term" value="F:FAD binding"/>
    <property type="evidence" value="ECO:0007669"/>
    <property type="project" value="InterPro"/>
</dbReference>
<dbReference type="GO" id="GO:0016491">
    <property type="term" value="F:oxidoreductase activity"/>
    <property type="evidence" value="ECO:0007669"/>
    <property type="project" value="UniProtKB-KW"/>
</dbReference>
<feature type="transmembrane region" description="Helical" evidence="4">
    <location>
        <begin position="15"/>
        <end position="35"/>
    </location>
</feature>
<name>A0A0D2NGW0_HYPSF</name>
<dbReference type="InterPro" id="IPR051104">
    <property type="entry name" value="FAD_monoxygenase"/>
</dbReference>
<dbReference type="SUPFAM" id="SSF54373">
    <property type="entry name" value="FAD-linked reductases, C-terminal domain"/>
    <property type="match status" value="1"/>
</dbReference>
<keyword evidence="4" id="KW-0472">Membrane</keyword>
<dbReference type="PRINTS" id="PR00420">
    <property type="entry name" value="RNGMNOXGNASE"/>
</dbReference>
<protein>
    <recommendedName>
        <fullName evidence="5">FAD-binding domain-containing protein</fullName>
    </recommendedName>
</protein>
<proteinExistence type="predicted"/>
<organism evidence="6 7">
    <name type="scientific">Hypholoma sublateritium (strain FD-334 SS-4)</name>
    <dbReference type="NCBI Taxonomy" id="945553"/>
    <lineage>
        <taxon>Eukaryota</taxon>
        <taxon>Fungi</taxon>
        <taxon>Dikarya</taxon>
        <taxon>Basidiomycota</taxon>
        <taxon>Agaricomycotina</taxon>
        <taxon>Agaricomycetes</taxon>
        <taxon>Agaricomycetidae</taxon>
        <taxon>Agaricales</taxon>
        <taxon>Agaricineae</taxon>
        <taxon>Strophariaceae</taxon>
        <taxon>Hypholoma</taxon>
    </lineage>
</organism>
<keyword evidence="1" id="KW-0285">Flavoprotein</keyword>
<dbReference type="PANTHER" id="PTHR46720:SF3">
    <property type="entry name" value="FAD-BINDING DOMAIN-CONTAINING PROTEIN-RELATED"/>
    <property type="match status" value="1"/>
</dbReference>
<dbReference type="Gene3D" id="3.50.50.60">
    <property type="entry name" value="FAD/NAD(P)-binding domain"/>
    <property type="match status" value="1"/>
</dbReference>
<evidence type="ECO:0000256" key="1">
    <source>
        <dbReference type="ARBA" id="ARBA00022630"/>
    </source>
</evidence>
<sequence>MNDTISEQRRPKIRVAIIGAGIGGLSLSAALGALLNNEKLDINIYESTSVISDSVGAGISLWPRVWETIKAIDLKKSLLQFVSRPPDKSARLVFQMRKGDQKEGVFVCDIVMEGGFIPIHRADLQQTLLSHICGSLHLKHRVSSFEELDNEVNIRFDDGTTAKCDILIGMDGLKSEVRKSSLQQHIPSSRSVDPVWSGTMVYRGLVERDVLDKQFPGHRTITTPMMYIGKHKHIVAYAISRGLINVAAYISDMSKAGTPCGEFIATGFAVKDELLAAFTDWEPELQVLLRSLKEPTKSPINQLVPLERYSFGRVLIAGDAAHGMPPHQGAGANQAIEDAYILANLLCHGSSTRESIPKIAEIYNDIRCPEGNRVLQASIEFGRLLDLTHPCVEGYKEGFNSNPVEILKALGKKVGEELEWIYKSSVERDKRRALHMMD</sequence>
<dbReference type="Pfam" id="PF01494">
    <property type="entry name" value="FAD_binding_3"/>
    <property type="match status" value="1"/>
</dbReference>
<evidence type="ECO:0000259" key="5">
    <source>
        <dbReference type="Pfam" id="PF01494"/>
    </source>
</evidence>
<dbReference type="EMBL" id="KN817632">
    <property type="protein sequence ID" value="KJA15916.1"/>
    <property type="molecule type" value="Genomic_DNA"/>
</dbReference>
<evidence type="ECO:0000256" key="3">
    <source>
        <dbReference type="ARBA" id="ARBA00023002"/>
    </source>
</evidence>
<keyword evidence="3" id="KW-0560">Oxidoreductase</keyword>
<evidence type="ECO:0000313" key="6">
    <source>
        <dbReference type="EMBL" id="KJA15916.1"/>
    </source>
</evidence>
<dbReference type="InterPro" id="IPR002938">
    <property type="entry name" value="FAD-bd"/>
</dbReference>
<evidence type="ECO:0000256" key="2">
    <source>
        <dbReference type="ARBA" id="ARBA00022827"/>
    </source>
</evidence>
<dbReference type="GO" id="GO:0044550">
    <property type="term" value="P:secondary metabolite biosynthetic process"/>
    <property type="evidence" value="ECO:0007669"/>
    <property type="project" value="TreeGrafter"/>
</dbReference>
<keyword evidence="2" id="KW-0274">FAD</keyword>
<dbReference type="PANTHER" id="PTHR46720">
    <property type="entry name" value="HYDROXYLASE, PUTATIVE (AFU_ORTHOLOGUE AFUA_3G01460)-RELATED"/>
    <property type="match status" value="1"/>
</dbReference>
<accession>A0A0D2NGW0</accession>
<dbReference type="OMA" id="GYHIAIN"/>
<dbReference type="OrthoDB" id="417877at2759"/>
<evidence type="ECO:0000256" key="4">
    <source>
        <dbReference type="SAM" id="Phobius"/>
    </source>
</evidence>
<dbReference type="Proteomes" id="UP000054270">
    <property type="component" value="Unassembled WGS sequence"/>
</dbReference>
<dbReference type="STRING" id="945553.A0A0D2NGW0"/>
<dbReference type="SUPFAM" id="SSF51905">
    <property type="entry name" value="FAD/NAD(P)-binding domain"/>
    <property type="match status" value="1"/>
</dbReference>
<keyword evidence="4" id="KW-0812">Transmembrane</keyword>
<keyword evidence="7" id="KW-1185">Reference proteome</keyword>
<feature type="domain" description="FAD-binding" evidence="5">
    <location>
        <begin position="306"/>
        <end position="376"/>
    </location>
</feature>
<gene>
    <name evidence="6" type="ORF">HYPSUDRAFT_71778</name>
</gene>